<evidence type="ECO:0000313" key="5">
    <source>
        <dbReference type="Proteomes" id="UP000250928"/>
    </source>
</evidence>
<evidence type="ECO:0000313" key="4">
    <source>
        <dbReference type="EMBL" id="PUE03450.1"/>
    </source>
</evidence>
<comment type="caution">
    <text evidence="4">The sequence shown here is derived from an EMBL/GenBank/DDBJ whole genome shotgun (WGS) entry which is preliminary data.</text>
</comment>
<dbReference type="GO" id="GO:0003824">
    <property type="term" value="F:catalytic activity"/>
    <property type="evidence" value="ECO:0007669"/>
    <property type="project" value="UniProtKB-ARBA"/>
</dbReference>
<dbReference type="InterPro" id="IPR029787">
    <property type="entry name" value="Nucleotide_cyclase"/>
</dbReference>
<dbReference type="Proteomes" id="UP000250928">
    <property type="component" value="Unassembled WGS sequence"/>
</dbReference>
<dbReference type="Gene3D" id="3.30.450.20">
    <property type="entry name" value="PAS domain"/>
    <property type="match status" value="2"/>
</dbReference>
<dbReference type="SMART" id="SM00267">
    <property type="entry name" value="GGDEF"/>
    <property type="match status" value="1"/>
</dbReference>
<dbReference type="InterPro" id="IPR035965">
    <property type="entry name" value="PAS-like_dom_sf"/>
</dbReference>
<dbReference type="PROSITE" id="PS50113">
    <property type="entry name" value="PAC"/>
    <property type="match status" value="2"/>
</dbReference>
<dbReference type="CDD" id="cd01949">
    <property type="entry name" value="GGDEF"/>
    <property type="match status" value="1"/>
</dbReference>
<proteinExistence type="predicted"/>
<sequence length="462" mass="52278">MSQNLSRGSDTLVSYHRKTALIKHEVEKLHDEIRHERDLFISGPTVVFRRRNAPGWPVEYVSDNVQFELGYDPEQFIQKIITYSSIVAPEFIDQLDLELARLVKSEMLGIAHKPYQVITGTGQRRWIRDYTAVITDDNGQTRFHSYINDITTLKEAQQELQEAHDQLQTVLNTIADPTLVIDVKNYQLTLYNRAASDAYIGINSSAAFRTCHEMTHRSRHPCTAETAACPIRTILATGKPMTVLHRHINKHTDAIYVEVRATPITNKQGQITQIIESHRDITTHVNNENKLRTLATTDHLTQTNNRHSFDRQLENLIQSVNDGSGGIGIIMIDIDHFKRVNDDHGHHSGDGVLREVASVLGDHIRHSDTLSRWGGEEFVVIAVDVGKQEIQHIAEQLRSSIEEHTFDVAGHITISCGATLLRSDDTYASLISRVDDALYEAKESGRNCVRFTLDNPPEESLF</sequence>
<dbReference type="NCBIfam" id="TIGR00229">
    <property type="entry name" value="sensory_box"/>
    <property type="match status" value="1"/>
</dbReference>
<dbReference type="SUPFAM" id="SSF55073">
    <property type="entry name" value="Nucleotide cyclase"/>
    <property type="match status" value="1"/>
</dbReference>
<dbReference type="Gene3D" id="3.30.70.270">
    <property type="match status" value="1"/>
</dbReference>
<comment type="cofactor">
    <cofactor evidence="1">
        <name>Mg(2+)</name>
        <dbReference type="ChEBI" id="CHEBI:18420"/>
    </cofactor>
</comment>
<dbReference type="PROSITE" id="PS50887">
    <property type="entry name" value="GGDEF"/>
    <property type="match status" value="1"/>
</dbReference>
<dbReference type="FunFam" id="3.30.70.270:FF:000001">
    <property type="entry name" value="Diguanylate cyclase domain protein"/>
    <property type="match status" value="1"/>
</dbReference>
<dbReference type="PANTHER" id="PTHR46663">
    <property type="entry name" value="DIGUANYLATE CYCLASE DGCT-RELATED"/>
    <property type="match status" value="1"/>
</dbReference>
<feature type="domain" description="PAC" evidence="2">
    <location>
        <begin position="111"/>
        <end position="162"/>
    </location>
</feature>
<dbReference type="InterPro" id="IPR052163">
    <property type="entry name" value="DGC-Regulatory_Protein"/>
</dbReference>
<gene>
    <name evidence="4" type="ORF">C3L24_04570</name>
</gene>
<reference evidence="4 5" key="1">
    <citation type="submission" date="2018-01" db="EMBL/GenBank/DDBJ databases">
        <title>Novel co-symbiosis in the lucinid bivalve Phacoides pectinatus.</title>
        <authorList>
            <person name="Lim S.J."/>
            <person name="Davis B.G."/>
            <person name="Gill D.E."/>
            <person name="Engel A.S."/>
            <person name="Anderson L.C."/>
            <person name="Campbell B.J."/>
        </authorList>
    </citation>
    <scope>NUCLEOTIDE SEQUENCE [LARGE SCALE GENOMIC DNA]</scope>
    <source>
        <strain evidence="4">N3_P5</strain>
    </source>
</reference>
<dbReference type="SMART" id="SM00086">
    <property type="entry name" value="PAC"/>
    <property type="match status" value="2"/>
</dbReference>
<dbReference type="NCBIfam" id="TIGR00254">
    <property type="entry name" value="GGDEF"/>
    <property type="match status" value="1"/>
</dbReference>
<evidence type="ECO:0000259" key="2">
    <source>
        <dbReference type="PROSITE" id="PS50113"/>
    </source>
</evidence>
<dbReference type="InterPro" id="IPR000160">
    <property type="entry name" value="GGDEF_dom"/>
</dbReference>
<accession>A0A6N4DU64</accession>
<dbReference type="InterPro" id="IPR000014">
    <property type="entry name" value="PAS"/>
</dbReference>
<evidence type="ECO:0000259" key="3">
    <source>
        <dbReference type="PROSITE" id="PS50887"/>
    </source>
</evidence>
<dbReference type="SUPFAM" id="SSF55785">
    <property type="entry name" value="PYP-like sensor domain (PAS domain)"/>
    <property type="match status" value="2"/>
</dbReference>
<dbReference type="InterPro" id="IPR013655">
    <property type="entry name" value="PAS_fold_3"/>
</dbReference>
<dbReference type="EMBL" id="PQCO01000158">
    <property type="protein sequence ID" value="PUE03450.1"/>
    <property type="molecule type" value="Genomic_DNA"/>
</dbReference>
<dbReference type="InterPro" id="IPR000700">
    <property type="entry name" value="PAS-assoc_C"/>
</dbReference>
<dbReference type="Pfam" id="PF00990">
    <property type="entry name" value="GGDEF"/>
    <property type="match status" value="1"/>
</dbReference>
<feature type="domain" description="GGDEF" evidence="3">
    <location>
        <begin position="325"/>
        <end position="454"/>
    </location>
</feature>
<dbReference type="PANTHER" id="PTHR46663:SF4">
    <property type="entry name" value="DIGUANYLATE CYCLASE DGCT-RELATED"/>
    <property type="match status" value="1"/>
</dbReference>
<name>A0A6N4DU64_9GAMM</name>
<protein>
    <recommendedName>
        <fullName evidence="6">Diguanylate cyclase</fullName>
    </recommendedName>
</protein>
<dbReference type="Pfam" id="PF08447">
    <property type="entry name" value="PAS_3"/>
    <property type="match status" value="1"/>
</dbReference>
<dbReference type="InterPro" id="IPR001610">
    <property type="entry name" value="PAC"/>
</dbReference>
<evidence type="ECO:0008006" key="6">
    <source>
        <dbReference type="Google" id="ProtNLM"/>
    </source>
</evidence>
<dbReference type="InterPro" id="IPR043128">
    <property type="entry name" value="Rev_trsase/Diguanyl_cyclase"/>
</dbReference>
<dbReference type="InterPro" id="IPR013656">
    <property type="entry name" value="PAS_4"/>
</dbReference>
<dbReference type="Pfam" id="PF08448">
    <property type="entry name" value="PAS_4"/>
    <property type="match status" value="1"/>
</dbReference>
<feature type="domain" description="PAC" evidence="2">
    <location>
        <begin position="241"/>
        <end position="293"/>
    </location>
</feature>
<dbReference type="AlphaFoldDB" id="A0A6N4DU64"/>
<evidence type="ECO:0000256" key="1">
    <source>
        <dbReference type="ARBA" id="ARBA00001946"/>
    </source>
</evidence>
<organism evidence="4 5">
    <name type="scientific">Candidatus Sedimenticola endophacoides</name>
    <dbReference type="NCBI Taxonomy" id="2548426"/>
    <lineage>
        <taxon>Bacteria</taxon>
        <taxon>Pseudomonadati</taxon>
        <taxon>Pseudomonadota</taxon>
        <taxon>Gammaproteobacteria</taxon>
        <taxon>Chromatiales</taxon>
        <taxon>Sedimenticolaceae</taxon>
        <taxon>Sedimenticola</taxon>
    </lineage>
</organism>